<dbReference type="GeneID" id="97556390"/>
<keyword evidence="2" id="KW-1185">Reference proteome</keyword>
<dbReference type="EMBL" id="LWMH01000001">
    <property type="protein sequence ID" value="KZS48105.1"/>
    <property type="molecule type" value="Genomic_DNA"/>
</dbReference>
<dbReference type="RefSeq" id="WP_063479151.1">
    <property type="nucleotide sequence ID" value="NZ_CP147845.1"/>
</dbReference>
<sequence length="265" mass="30235">MINRVKLIDQTKLMGCLKKELEFCIKEKFNEKNTRFYLGRETVLTDIINQIESDKFCPDTWKCLVCGSDVTNYEPEYCCTYISMDTPCGCMGLPIEPPLCSAECSEKIFGKAAGSNGMSRDVDYLLKFSQKDFEKFVDAGEYSDQNVIDLWREVKAAQEEIARINCNYYADRQRFRDHVKKLAEVETPTQVLKKLLETKIPWKKYDPENPPELNVTCLVSTGIRPVTAFLDVDETGAMLWLNSDSAEMISGVSHYAVIHIPESVT</sequence>
<protein>
    <submittedName>
        <fullName evidence="1">Uncharacterized protein</fullName>
    </submittedName>
</protein>
<gene>
    <name evidence="1" type="ORF">AWU65_20325</name>
</gene>
<comment type="caution">
    <text evidence="1">The sequence shown here is derived from an EMBL/GenBank/DDBJ whole genome shotgun (WGS) entry which is preliminary data.</text>
</comment>
<dbReference type="AlphaFoldDB" id="A0A163LG75"/>
<dbReference type="OrthoDB" id="2667311at2"/>
<name>A0A163LG75_9BACL</name>
<evidence type="ECO:0000313" key="2">
    <source>
        <dbReference type="Proteomes" id="UP000076796"/>
    </source>
</evidence>
<proteinExistence type="predicted"/>
<dbReference type="Proteomes" id="UP000076796">
    <property type="component" value="Unassembled WGS sequence"/>
</dbReference>
<accession>A0A163LG75</accession>
<organism evidence="1 2">
    <name type="scientific">Paenibacillus glucanolyticus</name>
    <dbReference type="NCBI Taxonomy" id="59843"/>
    <lineage>
        <taxon>Bacteria</taxon>
        <taxon>Bacillati</taxon>
        <taxon>Bacillota</taxon>
        <taxon>Bacilli</taxon>
        <taxon>Bacillales</taxon>
        <taxon>Paenibacillaceae</taxon>
        <taxon>Paenibacillus</taxon>
    </lineage>
</organism>
<evidence type="ECO:0000313" key="1">
    <source>
        <dbReference type="EMBL" id="KZS48105.1"/>
    </source>
</evidence>
<reference evidence="1" key="1">
    <citation type="journal article" date="2016" name="Genome Announc.">
        <title>Draft genomes of two strains of Paenibacillus glucanolyticus with capability to degrade lignocellulose.</title>
        <authorList>
            <person name="Mathews S.L."/>
            <person name="Pawlak J."/>
            <person name="Grunden A.M."/>
        </authorList>
    </citation>
    <scope>NUCLEOTIDE SEQUENCE [LARGE SCALE GENOMIC DNA]</scope>
    <source>
        <strain evidence="1">SLM1</strain>
    </source>
</reference>